<dbReference type="GO" id="GO:0017101">
    <property type="term" value="C:aminoacyl-tRNA synthetase multienzyme complex"/>
    <property type="evidence" value="ECO:0007669"/>
    <property type="project" value="TreeGrafter"/>
</dbReference>
<keyword evidence="2" id="KW-0436">Ligase</keyword>
<evidence type="ECO:0000256" key="8">
    <source>
        <dbReference type="ARBA" id="ARBA00047671"/>
    </source>
</evidence>
<dbReference type="FunFam" id="3.30.930.10:FF:000007">
    <property type="entry name" value="Bifunctional glutamate/proline--tRNA ligase"/>
    <property type="match status" value="1"/>
</dbReference>
<evidence type="ECO:0000256" key="5">
    <source>
        <dbReference type="ARBA" id="ARBA00022917"/>
    </source>
</evidence>
<dbReference type="InterPro" id="IPR033721">
    <property type="entry name" value="ProRS_core_arch_euk"/>
</dbReference>
<evidence type="ECO:0000256" key="6">
    <source>
        <dbReference type="ARBA" id="ARBA00023146"/>
    </source>
</evidence>
<dbReference type="FunFam" id="3.40.50.800:FF:000005">
    <property type="entry name" value="bifunctional glutamate/proline--tRNA ligase"/>
    <property type="match status" value="1"/>
</dbReference>
<feature type="region of interest" description="Disordered" evidence="9">
    <location>
        <begin position="177"/>
        <end position="197"/>
    </location>
</feature>
<dbReference type="GO" id="GO:0002161">
    <property type="term" value="F:aminoacyl-tRNA deacylase activity"/>
    <property type="evidence" value="ECO:0007669"/>
    <property type="project" value="InterPro"/>
</dbReference>
<name>A0A9W7F248_9STRA</name>
<dbReference type="SUPFAM" id="SSF52954">
    <property type="entry name" value="Class II aaRS ABD-related"/>
    <property type="match status" value="1"/>
</dbReference>
<keyword evidence="10" id="KW-0732">Signal</keyword>
<dbReference type="PANTHER" id="PTHR43382:SF2">
    <property type="entry name" value="BIFUNCTIONAL GLUTAMATE_PROLINE--TRNA LIGASE"/>
    <property type="match status" value="1"/>
</dbReference>
<dbReference type="PANTHER" id="PTHR43382">
    <property type="entry name" value="PROLYL-TRNA SYNTHETASE"/>
    <property type="match status" value="1"/>
</dbReference>
<keyword evidence="13" id="KW-1185">Reference proteome</keyword>
<evidence type="ECO:0000313" key="13">
    <source>
        <dbReference type="Proteomes" id="UP001165122"/>
    </source>
</evidence>
<keyword evidence="5" id="KW-0648">Protein biosynthesis</keyword>
<dbReference type="PROSITE" id="PS50862">
    <property type="entry name" value="AA_TRNA_LIGASE_II"/>
    <property type="match status" value="1"/>
</dbReference>
<evidence type="ECO:0000313" key="12">
    <source>
        <dbReference type="EMBL" id="GMI00339.1"/>
    </source>
</evidence>
<dbReference type="EMBL" id="BRXW01000021">
    <property type="protein sequence ID" value="GMI00339.1"/>
    <property type="molecule type" value="Genomic_DNA"/>
</dbReference>
<dbReference type="CDD" id="cd00862">
    <property type="entry name" value="ProRS_anticodon_zinc"/>
    <property type="match status" value="1"/>
</dbReference>
<dbReference type="GO" id="GO:0006433">
    <property type="term" value="P:prolyl-tRNA aminoacylation"/>
    <property type="evidence" value="ECO:0007669"/>
    <property type="project" value="InterPro"/>
</dbReference>
<dbReference type="SUPFAM" id="SSF47616">
    <property type="entry name" value="GST C-terminal domain-like"/>
    <property type="match status" value="1"/>
</dbReference>
<dbReference type="InterPro" id="IPR004154">
    <property type="entry name" value="Anticodon-bd"/>
</dbReference>
<keyword evidence="4" id="KW-0067">ATP-binding</keyword>
<feature type="compositionally biased region" description="Basic and acidic residues" evidence="9">
    <location>
        <begin position="177"/>
        <end position="188"/>
    </location>
</feature>
<evidence type="ECO:0000259" key="11">
    <source>
        <dbReference type="PROSITE" id="PS50862"/>
    </source>
</evidence>
<dbReference type="InterPro" id="IPR007214">
    <property type="entry name" value="YbaK/aa-tRNA-synth-assoc-dom"/>
</dbReference>
<evidence type="ECO:0000256" key="4">
    <source>
        <dbReference type="ARBA" id="ARBA00022840"/>
    </source>
</evidence>
<comment type="catalytic activity">
    <reaction evidence="8">
        <text>tRNA(Pro) + L-proline + ATP = L-prolyl-tRNA(Pro) + AMP + diphosphate</text>
        <dbReference type="Rhea" id="RHEA:14305"/>
        <dbReference type="Rhea" id="RHEA-COMP:9700"/>
        <dbReference type="Rhea" id="RHEA-COMP:9702"/>
        <dbReference type="ChEBI" id="CHEBI:30616"/>
        <dbReference type="ChEBI" id="CHEBI:33019"/>
        <dbReference type="ChEBI" id="CHEBI:60039"/>
        <dbReference type="ChEBI" id="CHEBI:78442"/>
        <dbReference type="ChEBI" id="CHEBI:78532"/>
        <dbReference type="ChEBI" id="CHEBI:456215"/>
        <dbReference type="EC" id="6.1.1.15"/>
    </reaction>
</comment>
<feature type="region of interest" description="Disordered" evidence="9">
    <location>
        <begin position="399"/>
        <end position="433"/>
    </location>
</feature>
<dbReference type="InterPro" id="IPR006195">
    <property type="entry name" value="aa-tRNA-synth_II"/>
</dbReference>
<dbReference type="InterPro" id="IPR036621">
    <property type="entry name" value="Anticodon-bd_dom_sf"/>
</dbReference>
<dbReference type="Pfam" id="PF03129">
    <property type="entry name" value="HGTP_anticodon"/>
    <property type="match status" value="1"/>
</dbReference>
<dbReference type="OrthoDB" id="1350766at2759"/>
<dbReference type="Gene3D" id="3.30.110.30">
    <property type="entry name" value="C-terminal domain of ProRS"/>
    <property type="match status" value="1"/>
</dbReference>
<dbReference type="Gene3D" id="3.40.50.800">
    <property type="entry name" value="Anticodon-binding domain"/>
    <property type="match status" value="1"/>
</dbReference>
<comment type="caution">
    <text evidence="12">The sequence shown here is derived from an EMBL/GenBank/DDBJ whole genome shotgun (WGS) entry which is preliminary data.</text>
</comment>
<dbReference type="Pfam" id="PF04073">
    <property type="entry name" value="tRNA_edit"/>
    <property type="match status" value="1"/>
</dbReference>
<evidence type="ECO:0000256" key="7">
    <source>
        <dbReference type="ARBA" id="ARBA00029731"/>
    </source>
</evidence>
<dbReference type="FunFam" id="3.30.110.30:FF:000001">
    <property type="entry name" value="Bifunctional glutamate/proline--tRNA ligase"/>
    <property type="match status" value="1"/>
</dbReference>
<dbReference type="NCBIfam" id="TIGR00408">
    <property type="entry name" value="proS_fam_I"/>
    <property type="match status" value="1"/>
</dbReference>
<dbReference type="GO" id="GO:0005524">
    <property type="term" value="F:ATP binding"/>
    <property type="evidence" value="ECO:0007669"/>
    <property type="project" value="UniProtKB-KW"/>
</dbReference>
<dbReference type="PRINTS" id="PR01046">
    <property type="entry name" value="TRNASYNTHPRO"/>
</dbReference>
<feature type="domain" description="Aminoacyl-transfer RNA synthetases class-II family profile" evidence="11">
    <location>
        <begin position="487"/>
        <end position="721"/>
    </location>
</feature>
<dbReference type="SUPFAM" id="SSF55681">
    <property type="entry name" value="Class II aaRS and biotin synthetases"/>
    <property type="match status" value="1"/>
</dbReference>
<dbReference type="InterPro" id="IPR036282">
    <property type="entry name" value="Glutathione-S-Trfase_C_sf"/>
</dbReference>
<keyword evidence="6" id="KW-0030">Aminoacyl-tRNA synthetase</keyword>
<dbReference type="AlphaFoldDB" id="A0A9W7F248"/>
<dbReference type="GO" id="GO:0004827">
    <property type="term" value="F:proline-tRNA ligase activity"/>
    <property type="evidence" value="ECO:0007669"/>
    <property type="project" value="UniProtKB-EC"/>
</dbReference>
<dbReference type="InterPro" id="IPR002314">
    <property type="entry name" value="aa-tRNA-synt_IIb"/>
</dbReference>
<dbReference type="GO" id="GO:0005737">
    <property type="term" value="C:cytoplasm"/>
    <property type="evidence" value="ECO:0007669"/>
    <property type="project" value="InterPro"/>
</dbReference>
<evidence type="ECO:0000256" key="1">
    <source>
        <dbReference type="ARBA" id="ARBA00012831"/>
    </source>
</evidence>
<dbReference type="CDD" id="cd00778">
    <property type="entry name" value="ProRS_core_arch_euk"/>
    <property type="match status" value="1"/>
</dbReference>
<dbReference type="InterPro" id="IPR045864">
    <property type="entry name" value="aa-tRNA-synth_II/BPL/LPL"/>
</dbReference>
<feature type="signal peptide" evidence="10">
    <location>
        <begin position="1"/>
        <end position="24"/>
    </location>
</feature>
<dbReference type="HAMAP" id="MF_01571">
    <property type="entry name" value="Pro_tRNA_synth_type3"/>
    <property type="match status" value="1"/>
</dbReference>
<dbReference type="Pfam" id="PF09180">
    <property type="entry name" value="ProRS-C_1"/>
    <property type="match status" value="1"/>
</dbReference>
<dbReference type="Gene3D" id="1.20.1050.130">
    <property type="match status" value="1"/>
</dbReference>
<evidence type="ECO:0000256" key="2">
    <source>
        <dbReference type="ARBA" id="ARBA00022598"/>
    </source>
</evidence>
<proteinExistence type="inferred from homology"/>
<feature type="compositionally biased region" description="Basic and acidic residues" evidence="9">
    <location>
        <begin position="417"/>
        <end position="433"/>
    </location>
</feature>
<gene>
    <name evidence="12" type="ORF">TrLO_g11367</name>
</gene>
<dbReference type="InterPro" id="IPR002316">
    <property type="entry name" value="Pro-tRNA-ligase_IIa"/>
</dbReference>
<dbReference type="EC" id="6.1.1.15" evidence="1"/>
<dbReference type="InterPro" id="IPR004499">
    <property type="entry name" value="Pro-tRNA-ligase_IIa_arc-type"/>
</dbReference>
<evidence type="ECO:0000256" key="10">
    <source>
        <dbReference type="SAM" id="SignalP"/>
    </source>
</evidence>
<dbReference type="SUPFAM" id="SSF55826">
    <property type="entry name" value="YbaK/ProRS associated domain"/>
    <property type="match status" value="1"/>
</dbReference>
<dbReference type="SMART" id="SM00946">
    <property type="entry name" value="ProRS-C_1"/>
    <property type="match status" value="1"/>
</dbReference>
<organism evidence="12 13">
    <name type="scientific">Triparma laevis f. longispina</name>
    <dbReference type="NCBI Taxonomy" id="1714387"/>
    <lineage>
        <taxon>Eukaryota</taxon>
        <taxon>Sar</taxon>
        <taxon>Stramenopiles</taxon>
        <taxon>Ochrophyta</taxon>
        <taxon>Bolidophyceae</taxon>
        <taxon>Parmales</taxon>
        <taxon>Triparmaceae</taxon>
        <taxon>Triparma</taxon>
    </lineage>
</organism>
<reference evidence="13" key="1">
    <citation type="journal article" date="2023" name="Commun. Biol.">
        <title>Genome analysis of Parmales, the sister group of diatoms, reveals the evolutionary specialization of diatoms from phago-mixotrophs to photoautotrophs.</title>
        <authorList>
            <person name="Ban H."/>
            <person name="Sato S."/>
            <person name="Yoshikawa S."/>
            <person name="Yamada K."/>
            <person name="Nakamura Y."/>
            <person name="Ichinomiya M."/>
            <person name="Sato N."/>
            <person name="Blanc-Mathieu R."/>
            <person name="Endo H."/>
            <person name="Kuwata A."/>
            <person name="Ogata H."/>
        </authorList>
    </citation>
    <scope>NUCLEOTIDE SEQUENCE [LARGE SCALE GENOMIC DNA]</scope>
    <source>
        <strain evidence="13">NIES 3700</strain>
    </source>
</reference>
<dbReference type="InterPro" id="IPR036754">
    <property type="entry name" value="YbaK/aa-tRNA-synt-asso_dom_sf"/>
</dbReference>
<sequence length="942" mass="103659">MASLTGPPALTSVVLSLTTLLSLSAPKVTPGAKLTLTASHKSLSGFTTEVTFTGLDACARYYTSLSRALDLTGGPQSESWTLSAANVLLPLTKGKSLDEYKASVFNNFLASVDGHLLGETYLGSSEGSYADVLVCGLIKAVKDKGAEVQGENVIRWYNTVASMLKYDLIVEKKEEKKEEKKGKVEGGKKDKKAAAPAAAAATPASAGALLGSLSPDSDDYKQNGLLTHLTSLSVASTTHTHTAAFTSDELQNFAGSLGQHCKNIFLKDKKHGLFLVTAAHDADTNTKALAKSLGLTGANMRMAPEDLLGKHLDVKKGSVGPMCIFADKDKAVRFVFDATLLKHDKVFSHPGRNDWSTGMAPADLIKFVESTGHEVTQIEFGTKGAAPAASPAGAFDTANVAAKGGKGGKQPKQPKGGKQEPKKKGESQKKAKKEGAADTLLALQYKKNEAFAEWYSDVIVLSEMIHYYNISGCYILRPWSFKVWEKIQRWFDAKMGPLGVDPAYFPMFVSKSRLEKEKDHVEGFAPEVAWVTKSGDGDLAEPIAIRPTSETIMYPAFKDWISSHRDLPLKLNQWSNVVRWEFKNPTPFLRTREFLWQEGHTAHATLEEADEMVMQALELYRGVYEDLLAIPVIRGYKTEKERFAGGYMTTTCEAYVPTSGRAIQGATSHNLGQNFGKMFDISFQDKDGKQAIPWQTSWGITTRTIGVMVMVHGDDQGLVMPPAVSPLQVVIVPIVSKKVSYDTLGPYCEEIQAKLEAAGLRVKYDDRTIYNPGWKFNHWEQKGVPVRIEVGPRDFDNKACRVCYRYNGEKEDKSADDALAPFLAGKMEEIQKAMFEKVKNERDDHLVKVHEWKDFTPNLEKGNLILTPWCGPEFQQEEEEVKDKSKAEGLERSGGEEDERCAVSVAGKTLCIPFDQPDLPEGTKCFYTGKVAKCWVLWGRSY</sequence>
<dbReference type="Gene3D" id="3.90.960.10">
    <property type="entry name" value="YbaK/aminoacyl-tRNA synthetase-associated domain"/>
    <property type="match status" value="1"/>
</dbReference>
<dbReference type="Proteomes" id="UP001165122">
    <property type="component" value="Unassembled WGS sequence"/>
</dbReference>
<accession>A0A9W7F248</accession>
<protein>
    <recommendedName>
        <fullName evidence="1">proline--tRNA ligase</fullName>
        <ecNumber evidence="1">6.1.1.15</ecNumber>
    </recommendedName>
    <alternativeName>
        <fullName evidence="7">Prolyl-tRNA synthetase</fullName>
    </alternativeName>
</protein>
<dbReference type="InterPro" id="IPR016061">
    <property type="entry name" value="Pro-tRNA_ligase_II_C"/>
</dbReference>
<evidence type="ECO:0000256" key="9">
    <source>
        <dbReference type="SAM" id="MobiDB-lite"/>
    </source>
</evidence>
<feature type="chain" id="PRO_5040882656" description="proline--tRNA ligase" evidence="10">
    <location>
        <begin position="25"/>
        <end position="942"/>
    </location>
</feature>
<dbReference type="Gene3D" id="3.30.930.10">
    <property type="entry name" value="Bira Bifunctional Protein, Domain 2"/>
    <property type="match status" value="1"/>
</dbReference>
<dbReference type="SUPFAM" id="SSF64586">
    <property type="entry name" value="C-terminal domain of ProRS"/>
    <property type="match status" value="1"/>
</dbReference>
<dbReference type="Pfam" id="PF00587">
    <property type="entry name" value="tRNA-synt_2b"/>
    <property type="match status" value="1"/>
</dbReference>
<keyword evidence="3" id="KW-0547">Nucleotide-binding</keyword>
<evidence type="ECO:0000256" key="3">
    <source>
        <dbReference type="ARBA" id="ARBA00022741"/>
    </source>
</evidence>
<dbReference type="InterPro" id="IPR017449">
    <property type="entry name" value="Pro-tRNA_synth_II"/>
</dbReference>